<dbReference type="GO" id="GO:0015074">
    <property type="term" value="P:DNA integration"/>
    <property type="evidence" value="ECO:0007669"/>
    <property type="project" value="InterPro"/>
</dbReference>
<dbReference type="Pfam" id="PF22936">
    <property type="entry name" value="Pol_BBD"/>
    <property type="match status" value="1"/>
</dbReference>
<accession>A0A151S8C3</accession>
<dbReference type="InterPro" id="IPR001584">
    <property type="entry name" value="Integrase_cat-core"/>
</dbReference>
<dbReference type="PROSITE" id="PS50994">
    <property type="entry name" value="INTEGRASE"/>
    <property type="match status" value="1"/>
</dbReference>
<keyword evidence="1" id="KW-0645">Protease</keyword>
<dbReference type="Gramene" id="C.cajan_26130.t">
    <property type="protein sequence ID" value="C.cajan_26130.t.cds1"/>
    <property type="gene ID" value="C.cajan_26130"/>
</dbReference>
<keyword evidence="1" id="KW-0378">Hydrolase</keyword>
<dbReference type="Proteomes" id="UP000075243">
    <property type="component" value="Unassembled WGS sequence"/>
</dbReference>
<dbReference type="Gene3D" id="3.30.420.10">
    <property type="entry name" value="Ribonuclease H-like superfamily/Ribonuclease H"/>
    <property type="match status" value="1"/>
</dbReference>
<dbReference type="GO" id="GO:0003676">
    <property type="term" value="F:nucleic acid binding"/>
    <property type="evidence" value="ECO:0007669"/>
    <property type="project" value="InterPro"/>
</dbReference>
<dbReference type="InterPro" id="IPR054722">
    <property type="entry name" value="PolX-like_BBD"/>
</dbReference>
<evidence type="ECO:0000256" key="1">
    <source>
        <dbReference type="ARBA" id="ARBA00022670"/>
    </source>
</evidence>
<evidence type="ECO:0000313" key="4">
    <source>
        <dbReference type="Proteomes" id="UP000075243"/>
    </source>
</evidence>
<dbReference type="GO" id="GO:0008233">
    <property type="term" value="F:peptidase activity"/>
    <property type="evidence" value="ECO:0007669"/>
    <property type="project" value="UniProtKB-KW"/>
</dbReference>
<gene>
    <name evidence="3" type="ORF">KK1_027129</name>
</gene>
<dbReference type="PANTHER" id="PTHR42648:SF18">
    <property type="entry name" value="RETROTRANSPOSON, UNCLASSIFIED-LIKE PROTEIN"/>
    <property type="match status" value="1"/>
</dbReference>
<dbReference type="SUPFAM" id="SSF53098">
    <property type="entry name" value="Ribonuclease H-like"/>
    <property type="match status" value="1"/>
</dbReference>
<dbReference type="InterPro" id="IPR039537">
    <property type="entry name" value="Retrotran_Ty1/copia-like"/>
</dbReference>
<evidence type="ECO:0000313" key="3">
    <source>
        <dbReference type="EMBL" id="KYP51066.1"/>
    </source>
</evidence>
<name>A0A151S8C3_CAJCA</name>
<dbReference type="InterPro" id="IPR012337">
    <property type="entry name" value="RNaseH-like_sf"/>
</dbReference>
<evidence type="ECO:0000259" key="2">
    <source>
        <dbReference type="PROSITE" id="PS50994"/>
    </source>
</evidence>
<sequence length="392" mass="45091">MPQSVQEEHWFLDSGCSNHMTGNKLWFTKVSEEGFSRSVKLGNNTTMVVTTKGSIRIQINGTSHVITNVYYVPELKTNLLSLGQLQEKGLAVLFQNDTCKIYHPDRGLILHTNMKGNRMFYLTASMTSQPLRCLQTEDSSDRETQLWHKRFGHLHFKALNILANKQMVISLPQMKLPQTLCTTCLVGKQHRDTIPKQSSSRASAKLQLIHVDVCGPISPASHNNKRYILNFIDDYSRKTWVYFLHEKSETFTAFKSFKACVEKEANTHITCLKTDHGGEFTSKEFENFCTQQGITRKLTAAYTPQQNGVAERKNRTIMNVVRAMLHDKQVPKPFWPEAVRWCIHVQNRSPTYAIDQRTPEEIWSGIKPRVDYFRTFGYIAHVHIPDQKKKQA</sequence>
<dbReference type="InterPro" id="IPR036397">
    <property type="entry name" value="RNaseH_sf"/>
</dbReference>
<feature type="domain" description="Integrase catalytic" evidence="2">
    <location>
        <begin position="191"/>
        <end position="367"/>
    </location>
</feature>
<dbReference type="AlphaFoldDB" id="A0A151S8C3"/>
<protein>
    <submittedName>
        <fullName evidence="3">Retrovirus-related Pol polyprotein from transposon TNT 1-94</fullName>
    </submittedName>
</protein>
<organism evidence="3 4">
    <name type="scientific">Cajanus cajan</name>
    <name type="common">Pigeon pea</name>
    <name type="synonym">Cajanus indicus</name>
    <dbReference type="NCBI Taxonomy" id="3821"/>
    <lineage>
        <taxon>Eukaryota</taxon>
        <taxon>Viridiplantae</taxon>
        <taxon>Streptophyta</taxon>
        <taxon>Embryophyta</taxon>
        <taxon>Tracheophyta</taxon>
        <taxon>Spermatophyta</taxon>
        <taxon>Magnoliopsida</taxon>
        <taxon>eudicotyledons</taxon>
        <taxon>Gunneridae</taxon>
        <taxon>Pentapetalae</taxon>
        <taxon>rosids</taxon>
        <taxon>fabids</taxon>
        <taxon>Fabales</taxon>
        <taxon>Fabaceae</taxon>
        <taxon>Papilionoideae</taxon>
        <taxon>50 kb inversion clade</taxon>
        <taxon>NPAAA clade</taxon>
        <taxon>indigoferoid/millettioid clade</taxon>
        <taxon>Phaseoleae</taxon>
        <taxon>Cajanus</taxon>
    </lineage>
</organism>
<dbReference type="InterPro" id="IPR025724">
    <property type="entry name" value="GAG-pre-integrase_dom"/>
</dbReference>
<dbReference type="Pfam" id="PF00665">
    <property type="entry name" value="rve"/>
    <property type="match status" value="1"/>
</dbReference>
<keyword evidence="4" id="KW-1185">Reference proteome</keyword>
<reference evidence="3" key="1">
    <citation type="journal article" date="2012" name="Nat. Biotechnol.">
        <title>Draft genome sequence of pigeonpea (Cajanus cajan), an orphan legume crop of resource-poor farmers.</title>
        <authorList>
            <person name="Varshney R.K."/>
            <person name="Chen W."/>
            <person name="Li Y."/>
            <person name="Bharti A.K."/>
            <person name="Saxena R.K."/>
            <person name="Schlueter J.A."/>
            <person name="Donoghue M.T."/>
            <person name="Azam S."/>
            <person name="Fan G."/>
            <person name="Whaley A.M."/>
            <person name="Farmer A.D."/>
            <person name="Sheridan J."/>
            <person name="Iwata A."/>
            <person name="Tuteja R."/>
            <person name="Penmetsa R.V."/>
            <person name="Wu W."/>
            <person name="Upadhyaya H.D."/>
            <person name="Yang S.P."/>
            <person name="Shah T."/>
            <person name="Saxena K.B."/>
            <person name="Michael T."/>
            <person name="McCombie W.R."/>
            <person name="Yang B."/>
            <person name="Zhang G."/>
            <person name="Yang H."/>
            <person name="Wang J."/>
            <person name="Spillane C."/>
            <person name="Cook D.R."/>
            <person name="May G.D."/>
            <person name="Xu X."/>
            <person name="Jackson S.A."/>
        </authorList>
    </citation>
    <scope>NUCLEOTIDE SEQUENCE [LARGE SCALE GENOMIC DNA]</scope>
</reference>
<dbReference type="Pfam" id="PF13976">
    <property type="entry name" value="gag_pre-integrs"/>
    <property type="match status" value="1"/>
</dbReference>
<dbReference type="PANTHER" id="PTHR42648">
    <property type="entry name" value="TRANSPOSASE, PUTATIVE-RELATED"/>
    <property type="match status" value="1"/>
</dbReference>
<dbReference type="EMBL" id="KQ483444">
    <property type="protein sequence ID" value="KYP51066.1"/>
    <property type="molecule type" value="Genomic_DNA"/>
</dbReference>
<proteinExistence type="predicted"/>
<dbReference type="OMA" id="ANTHITC"/>
<dbReference type="GO" id="GO:0006508">
    <property type="term" value="P:proteolysis"/>
    <property type="evidence" value="ECO:0007669"/>
    <property type="project" value="UniProtKB-KW"/>
</dbReference>